<evidence type="ECO:0000313" key="7">
    <source>
        <dbReference type="EMBL" id="SDD94226.1"/>
    </source>
</evidence>
<dbReference type="InterPro" id="IPR006665">
    <property type="entry name" value="OmpA-like"/>
</dbReference>
<feature type="chain" id="PRO_5011626205" evidence="5">
    <location>
        <begin position="20"/>
        <end position="271"/>
    </location>
</feature>
<dbReference type="InterPro" id="IPR036737">
    <property type="entry name" value="OmpA-like_sf"/>
</dbReference>
<keyword evidence="2 4" id="KW-0472">Membrane</keyword>
<evidence type="ECO:0000256" key="2">
    <source>
        <dbReference type="ARBA" id="ARBA00023136"/>
    </source>
</evidence>
<gene>
    <name evidence="7" type="ORF">SAMN05421720_102140</name>
</gene>
<name>A0A1G6YXA7_9PROT</name>
<dbReference type="PANTHER" id="PTHR30329">
    <property type="entry name" value="STATOR ELEMENT OF FLAGELLAR MOTOR COMPLEX"/>
    <property type="match status" value="1"/>
</dbReference>
<organism evidence="7 8">
    <name type="scientific">Rhodospira trueperi</name>
    <dbReference type="NCBI Taxonomy" id="69960"/>
    <lineage>
        <taxon>Bacteria</taxon>
        <taxon>Pseudomonadati</taxon>
        <taxon>Pseudomonadota</taxon>
        <taxon>Alphaproteobacteria</taxon>
        <taxon>Rhodospirillales</taxon>
        <taxon>Rhodospirillaceae</taxon>
        <taxon>Rhodospira</taxon>
    </lineage>
</organism>
<dbReference type="InterPro" id="IPR006664">
    <property type="entry name" value="OMP_bac"/>
</dbReference>
<dbReference type="PROSITE" id="PS51257">
    <property type="entry name" value="PROKAR_LIPOPROTEIN"/>
    <property type="match status" value="1"/>
</dbReference>
<keyword evidence="3" id="KW-0998">Cell outer membrane</keyword>
<dbReference type="GO" id="GO:0009279">
    <property type="term" value="C:cell outer membrane"/>
    <property type="evidence" value="ECO:0007669"/>
    <property type="project" value="UniProtKB-SubCell"/>
</dbReference>
<dbReference type="EMBL" id="FNAP01000002">
    <property type="protein sequence ID" value="SDD94226.1"/>
    <property type="molecule type" value="Genomic_DNA"/>
</dbReference>
<dbReference type="CDD" id="cd07185">
    <property type="entry name" value="OmpA_C-like"/>
    <property type="match status" value="1"/>
</dbReference>
<dbReference type="PANTHER" id="PTHR30329:SF21">
    <property type="entry name" value="LIPOPROTEIN YIAD-RELATED"/>
    <property type="match status" value="1"/>
</dbReference>
<comment type="subcellular location">
    <subcellularLocation>
        <location evidence="1">Cell outer membrane</location>
    </subcellularLocation>
</comment>
<dbReference type="RefSeq" id="WP_092782536.1">
    <property type="nucleotide sequence ID" value="NZ_FNAP01000002.1"/>
</dbReference>
<dbReference type="InterPro" id="IPR050330">
    <property type="entry name" value="Bact_OuterMem_StrucFunc"/>
</dbReference>
<evidence type="ECO:0000256" key="5">
    <source>
        <dbReference type="SAM" id="SignalP"/>
    </source>
</evidence>
<dbReference type="STRING" id="69960.SAMN05421720_102140"/>
<reference evidence="7 8" key="1">
    <citation type="submission" date="2016-10" db="EMBL/GenBank/DDBJ databases">
        <authorList>
            <person name="de Groot N.N."/>
        </authorList>
    </citation>
    <scope>NUCLEOTIDE SEQUENCE [LARGE SCALE GENOMIC DNA]</scope>
    <source>
        <strain evidence="7 8">ATCC 700224</strain>
    </source>
</reference>
<dbReference type="AlphaFoldDB" id="A0A1G6YXA7"/>
<dbReference type="SUPFAM" id="SSF103088">
    <property type="entry name" value="OmpA-like"/>
    <property type="match status" value="1"/>
</dbReference>
<protein>
    <submittedName>
        <fullName evidence="7">Outer membrane protein OmpA</fullName>
    </submittedName>
</protein>
<keyword evidence="8" id="KW-1185">Reference proteome</keyword>
<keyword evidence="5" id="KW-0732">Signal</keyword>
<dbReference type="Proteomes" id="UP000199412">
    <property type="component" value="Unassembled WGS sequence"/>
</dbReference>
<feature type="domain" description="OmpA-like" evidence="6">
    <location>
        <begin position="156"/>
        <end position="271"/>
    </location>
</feature>
<dbReference type="PROSITE" id="PS51123">
    <property type="entry name" value="OMPA_2"/>
    <property type="match status" value="1"/>
</dbReference>
<dbReference type="Gene3D" id="3.30.1330.60">
    <property type="entry name" value="OmpA-like domain"/>
    <property type="match status" value="1"/>
</dbReference>
<sequence>MYKKVIVAIAAAGLLSACANKWDVEGAQSMESMGSPFQAALQKEYADLAAAERNEGDWPDTAYFVAKAKGAAMGEAVGPTTMDERDIPAKYADELTAARADLMTVMSQGAADANPPVAAKAQAMFDCWMQEAEEDRQPDDIAACKQNFEIAINQLKTPPMPATPFVVYFDLDSSRLDAEAMATLDTVAAEYQTVVPPRVLVVGHTDTSGPSDYNVVLSQRRAEGVSRALAARGIASEVMQLEAYGEERLMVATPDGTVERMNRRVEVMFQN</sequence>
<feature type="signal peptide" evidence="5">
    <location>
        <begin position="1"/>
        <end position="19"/>
    </location>
</feature>
<evidence type="ECO:0000256" key="4">
    <source>
        <dbReference type="PROSITE-ProRule" id="PRU00473"/>
    </source>
</evidence>
<dbReference type="Pfam" id="PF00691">
    <property type="entry name" value="OmpA"/>
    <property type="match status" value="1"/>
</dbReference>
<evidence type="ECO:0000313" key="8">
    <source>
        <dbReference type="Proteomes" id="UP000199412"/>
    </source>
</evidence>
<accession>A0A1G6YXA7</accession>
<dbReference type="PRINTS" id="PR01021">
    <property type="entry name" value="OMPADOMAIN"/>
</dbReference>
<evidence type="ECO:0000259" key="6">
    <source>
        <dbReference type="PROSITE" id="PS51123"/>
    </source>
</evidence>
<dbReference type="OrthoDB" id="189250at2"/>
<proteinExistence type="predicted"/>
<evidence type="ECO:0000256" key="3">
    <source>
        <dbReference type="ARBA" id="ARBA00023237"/>
    </source>
</evidence>
<evidence type="ECO:0000256" key="1">
    <source>
        <dbReference type="ARBA" id="ARBA00004442"/>
    </source>
</evidence>